<organism evidence="4 5">
    <name type="scientific">Pontibacter populi</name>
    <dbReference type="NCBI Taxonomy" id="890055"/>
    <lineage>
        <taxon>Bacteria</taxon>
        <taxon>Pseudomonadati</taxon>
        <taxon>Bacteroidota</taxon>
        <taxon>Cytophagia</taxon>
        <taxon>Cytophagales</taxon>
        <taxon>Hymenobacteraceae</taxon>
        <taxon>Pontibacter</taxon>
    </lineage>
</organism>
<feature type="signal peptide" evidence="2">
    <location>
        <begin position="1"/>
        <end position="24"/>
    </location>
</feature>
<gene>
    <name evidence="4" type="ORF">ABS362_10075</name>
</gene>
<dbReference type="PANTHER" id="PTHR15337:SF11">
    <property type="entry name" value="THIOREDOXIN DOMAIN-CONTAINING PROTEIN"/>
    <property type="match status" value="1"/>
</dbReference>
<evidence type="ECO:0000256" key="2">
    <source>
        <dbReference type="SAM" id="SignalP"/>
    </source>
</evidence>
<accession>A0ABV1RU24</accession>
<dbReference type="RefSeq" id="WP_350412321.1">
    <property type="nucleotide sequence ID" value="NZ_JBEOKT010000007.1"/>
</dbReference>
<dbReference type="EMBL" id="JBEOKT010000007">
    <property type="protein sequence ID" value="MER2997894.1"/>
    <property type="molecule type" value="Genomic_DNA"/>
</dbReference>
<dbReference type="InterPro" id="IPR013766">
    <property type="entry name" value="Thioredoxin_domain"/>
</dbReference>
<evidence type="ECO:0000259" key="3">
    <source>
        <dbReference type="PROSITE" id="PS51352"/>
    </source>
</evidence>
<dbReference type="SUPFAM" id="SSF52833">
    <property type="entry name" value="Thioredoxin-like"/>
    <property type="match status" value="1"/>
</dbReference>
<dbReference type="InterPro" id="IPR036249">
    <property type="entry name" value="Thioredoxin-like_sf"/>
</dbReference>
<evidence type="ECO:0000313" key="5">
    <source>
        <dbReference type="Proteomes" id="UP001476807"/>
    </source>
</evidence>
<name>A0ABV1RU24_9BACT</name>
<dbReference type="Proteomes" id="UP001476807">
    <property type="component" value="Unassembled WGS sequence"/>
</dbReference>
<feature type="domain" description="Thioredoxin" evidence="3">
    <location>
        <begin position="13"/>
        <end position="156"/>
    </location>
</feature>
<feature type="chain" id="PRO_5046042858" evidence="2">
    <location>
        <begin position="25"/>
        <end position="157"/>
    </location>
</feature>
<evidence type="ECO:0000256" key="1">
    <source>
        <dbReference type="ARBA" id="ARBA00022729"/>
    </source>
</evidence>
<dbReference type="Pfam" id="PF13899">
    <property type="entry name" value="Thioredoxin_7"/>
    <property type="match status" value="1"/>
</dbReference>
<dbReference type="Gene3D" id="3.40.30.10">
    <property type="entry name" value="Glutaredoxin"/>
    <property type="match status" value="1"/>
</dbReference>
<dbReference type="InterPro" id="IPR051099">
    <property type="entry name" value="AGR/TXD"/>
</dbReference>
<proteinExistence type="predicted"/>
<comment type="caution">
    <text evidence="4">The sequence shown here is derived from an EMBL/GenBank/DDBJ whole genome shotgun (WGS) entry which is preliminary data.</text>
</comment>
<keyword evidence="5" id="KW-1185">Reference proteome</keyword>
<reference evidence="4 5" key="1">
    <citation type="submission" date="2024-06" db="EMBL/GenBank/DDBJ databases">
        <title>Pontibacter populi HYL7-15.</title>
        <authorList>
            <person name="Kim M.K."/>
        </authorList>
    </citation>
    <scope>NUCLEOTIDE SEQUENCE [LARGE SCALE GENOMIC DNA]</scope>
    <source>
        <strain evidence="4 5">HYL7-15</strain>
    </source>
</reference>
<dbReference type="PROSITE" id="PS51352">
    <property type="entry name" value="THIOREDOXIN_2"/>
    <property type="match status" value="1"/>
</dbReference>
<keyword evidence="1 2" id="KW-0732">Signal</keyword>
<protein>
    <submittedName>
        <fullName evidence="4">Thioredoxin family protein</fullName>
    </submittedName>
</protein>
<sequence length="157" mass="18035">MLKKRFSFLVLLFAALFFANYATAQTAIGHENWLHTYDAALKQAKAEHKPILMVFAGSDWCKPCIMLNKQVWETETFEKYAEDNLVLLELDFPRFKKNQLPAEQLKHNEALAEKYNTEGMFPLVVLVDENGKVITKTGYKNGGAEAYVQHLDKLLHK</sequence>
<evidence type="ECO:0000313" key="4">
    <source>
        <dbReference type="EMBL" id="MER2997894.1"/>
    </source>
</evidence>
<dbReference type="PANTHER" id="PTHR15337">
    <property type="entry name" value="ANTERIOR GRADIENT PROTEIN-RELATED"/>
    <property type="match status" value="1"/>
</dbReference>